<evidence type="ECO:0000256" key="7">
    <source>
        <dbReference type="SAM" id="MobiDB-lite"/>
    </source>
</evidence>
<evidence type="ECO:0000256" key="3">
    <source>
        <dbReference type="ARBA" id="ARBA00022737"/>
    </source>
</evidence>
<dbReference type="PANTHER" id="PTHR44019">
    <property type="entry name" value="WD REPEAT-CONTAINING PROTEIN 55"/>
    <property type="match status" value="1"/>
</dbReference>
<comment type="similarity">
    <text evidence="1">Belongs to the WD repeat WDR55 family.</text>
</comment>
<dbReference type="SMART" id="SM00320">
    <property type="entry name" value="WD40"/>
    <property type="match status" value="6"/>
</dbReference>
<keyword evidence="2 6" id="KW-0853">WD repeat</keyword>
<name>A0A507DDJ6_9FUNG</name>
<feature type="repeat" description="WD" evidence="6">
    <location>
        <begin position="89"/>
        <end position="120"/>
    </location>
</feature>
<dbReference type="InterPro" id="IPR050505">
    <property type="entry name" value="WDR55/POC1"/>
</dbReference>
<gene>
    <name evidence="8" type="ORF">SeLEV6574_g01313</name>
</gene>
<accession>A0A507DDJ6</accession>
<evidence type="ECO:0000256" key="4">
    <source>
        <dbReference type="ARBA" id="ARBA00039238"/>
    </source>
</evidence>
<dbReference type="PROSITE" id="PS50082">
    <property type="entry name" value="WD_REPEATS_2"/>
    <property type="match status" value="1"/>
</dbReference>
<dbReference type="SUPFAM" id="SSF50978">
    <property type="entry name" value="WD40 repeat-like"/>
    <property type="match status" value="1"/>
</dbReference>
<feature type="compositionally biased region" description="Polar residues" evidence="7">
    <location>
        <begin position="334"/>
        <end position="349"/>
    </location>
</feature>
<protein>
    <recommendedName>
        <fullName evidence="4">WD repeat-containing protein JIP5</fullName>
    </recommendedName>
    <alternativeName>
        <fullName evidence="5">WD repeat-containing protein jip5</fullName>
    </alternativeName>
</protein>
<keyword evidence="3" id="KW-0677">Repeat</keyword>
<dbReference type="PANTHER" id="PTHR44019:SF20">
    <property type="entry name" value="WD REPEAT-CONTAINING PROTEIN 55"/>
    <property type="match status" value="1"/>
</dbReference>
<evidence type="ECO:0000256" key="1">
    <source>
        <dbReference type="ARBA" id="ARBA00007625"/>
    </source>
</evidence>
<comment type="caution">
    <text evidence="8">The sequence shown here is derived from an EMBL/GenBank/DDBJ whole genome shotgun (WGS) entry which is preliminary data.</text>
</comment>
<dbReference type="InterPro" id="IPR036322">
    <property type="entry name" value="WD40_repeat_dom_sf"/>
</dbReference>
<feature type="region of interest" description="Disordered" evidence="7">
    <location>
        <begin position="333"/>
        <end position="448"/>
    </location>
</feature>
<dbReference type="OrthoDB" id="2288928at2759"/>
<reference evidence="8 9" key="1">
    <citation type="journal article" date="2019" name="Sci. Rep.">
        <title>Comparative genomics of chytrid fungi reveal insights into the obligate biotrophic and pathogenic lifestyle of Synchytrium endobioticum.</title>
        <authorList>
            <person name="van de Vossenberg B.T.L.H."/>
            <person name="Warris S."/>
            <person name="Nguyen H.D.T."/>
            <person name="van Gent-Pelzer M.P.E."/>
            <person name="Joly D.L."/>
            <person name="van de Geest H.C."/>
            <person name="Bonants P.J.M."/>
            <person name="Smith D.S."/>
            <person name="Levesque C.A."/>
            <person name="van der Lee T.A.J."/>
        </authorList>
    </citation>
    <scope>NUCLEOTIDE SEQUENCE [LARGE SCALE GENOMIC DNA]</scope>
    <source>
        <strain evidence="8 9">LEV6574</strain>
    </source>
</reference>
<evidence type="ECO:0000256" key="6">
    <source>
        <dbReference type="PROSITE-ProRule" id="PRU00221"/>
    </source>
</evidence>
<feature type="compositionally biased region" description="Acidic residues" evidence="7">
    <location>
        <begin position="361"/>
        <end position="375"/>
    </location>
</feature>
<organism evidence="8 9">
    <name type="scientific">Synchytrium endobioticum</name>
    <dbReference type="NCBI Taxonomy" id="286115"/>
    <lineage>
        <taxon>Eukaryota</taxon>
        <taxon>Fungi</taxon>
        <taxon>Fungi incertae sedis</taxon>
        <taxon>Chytridiomycota</taxon>
        <taxon>Chytridiomycota incertae sedis</taxon>
        <taxon>Chytridiomycetes</taxon>
        <taxon>Synchytriales</taxon>
        <taxon>Synchytriaceae</taxon>
        <taxon>Synchytrium</taxon>
    </lineage>
</organism>
<dbReference type="EMBL" id="QEAM01000029">
    <property type="protein sequence ID" value="TPX49684.1"/>
    <property type="molecule type" value="Genomic_DNA"/>
</dbReference>
<sequence length="464" mass="50476">MSVQLPAPVFGLSLHPSRHILAAGSLDGNLACVDYASGPCGVLFDLRIATQSLRAVEFSPDAALIYAVSADTSIAHVDASTGTALLTIPNAHRSPINALAPISHHLYATGDDDGCIKIWDSRLPPSCPAHTWLAHKEYIAQLHYMESKHLLFSAGGDGILTLYDPRKALHAIHQGKPSVAQPYAMSDSIDDEFLCILPHRHNTKLLLGTESGCISVFEWDHWAAPNDSIPGHPASVNHMLHIDDATILTAAADGLVRVVQTFPHKVLGIVPVGDEDDDHADNLLDPIEGMRLSHDQKWLVIAQDDRVKVVDVEYLFDDQDDDHDEGVQNENKHATLTGQTTKSISSNKQIAVHPSDKDCDGGGDDDEWTSEDDINTDSKLLLPPPPPQQQLQYQTSKKRPASESSSTQVVNKPDNEAPDSSDSDNNQKSNGRTPKLTTRQKRRLKTTGTVEVTGPIIDFFAGID</sequence>
<evidence type="ECO:0000256" key="2">
    <source>
        <dbReference type="ARBA" id="ARBA00022574"/>
    </source>
</evidence>
<dbReference type="Pfam" id="PF24796">
    <property type="entry name" value="WDR55"/>
    <property type="match status" value="1"/>
</dbReference>
<dbReference type="VEuPathDB" id="FungiDB:SeMB42_g06183"/>
<dbReference type="InterPro" id="IPR015943">
    <property type="entry name" value="WD40/YVTN_repeat-like_dom_sf"/>
</dbReference>
<dbReference type="Proteomes" id="UP000320475">
    <property type="component" value="Unassembled WGS sequence"/>
</dbReference>
<proteinExistence type="inferred from homology"/>
<dbReference type="Gene3D" id="2.130.10.10">
    <property type="entry name" value="YVTN repeat-like/Quinoprotein amine dehydrogenase"/>
    <property type="match status" value="2"/>
</dbReference>
<evidence type="ECO:0000256" key="5">
    <source>
        <dbReference type="ARBA" id="ARBA00039514"/>
    </source>
</evidence>
<dbReference type="InterPro" id="IPR001680">
    <property type="entry name" value="WD40_rpt"/>
</dbReference>
<evidence type="ECO:0000313" key="8">
    <source>
        <dbReference type="EMBL" id="TPX49684.1"/>
    </source>
</evidence>
<dbReference type="AlphaFoldDB" id="A0A507DDJ6"/>
<evidence type="ECO:0000313" key="9">
    <source>
        <dbReference type="Proteomes" id="UP000320475"/>
    </source>
</evidence>